<evidence type="ECO:0000313" key="2">
    <source>
        <dbReference type="EMBL" id="KUJ23011.1"/>
    </source>
</evidence>
<sequence>MKFIRSVVVFNALLDACITATDTTTYVGVRYEGHTDIVLYTYGECYPYQLPTGENAQLAVWCRPSQCYDYVSPYCLGSPDIPPPPLPGLPFVPGEFLPDPDGVVELIGGATVCDAP</sequence>
<accession>A0A194XS92</accession>
<evidence type="ECO:0000313" key="3">
    <source>
        <dbReference type="Proteomes" id="UP000070700"/>
    </source>
</evidence>
<organism evidence="2 3">
    <name type="scientific">Mollisia scopiformis</name>
    <name type="common">Conifer needle endophyte fungus</name>
    <name type="synonym">Phialocephala scopiformis</name>
    <dbReference type="NCBI Taxonomy" id="149040"/>
    <lineage>
        <taxon>Eukaryota</taxon>
        <taxon>Fungi</taxon>
        <taxon>Dikarya</taxon>
        <taxon>Ascomycota</taxon>
        <taxon>Pezizomycotina</taxon>
        <taxon>Leotiomycetes</taxon>
        <taxon>Helotiales</taxon>
        <taxon>Mollisiaceae</taxon>
        <taxon>Mollisia</taxon>
    </lineage>
</organism>
<dbReference type="GeneID" id="28831809"/>
<dbReference type="OrthoDB" id="3536723at2759"/>
<protein>
    <submittedName>
        <fullName evidence="2">Uncharacterized protein</fullName>
    </submittedName>
</protein>
<dbReference type="AlphaFoldDB" id="A0A194XS92"/>
<dbReference type="Proteomes" id="UP000070700">
    <property type="component" value="Unassembled WGS sequence"/>
</dbReference>
<dbReference type="InParanoid" id="A0A194XS92"/>
<feature type="chain" id="PRO_5008268556" evidence="1">
    <location>
        <begin position="20"/>
        <end position="116"/>
    </location>
</feature>
<keyword evidence="1" id="KW-0732">Signal</keyword>
<gene>
    <name evidence="2" type="ORF">LY89DRAFT_776835</name>
</gene>
<proteinExistence type="predicted"/>
<evidence type="ECO:0000256" key="1">
    <source>
        <dbReference type="SAM" id="SignalP"/>
    </source>
</evidence>
<name>A0A194XS92_MOLSC</name>
<keyword evidence="3" id="KW-1185">Reference proteome</keyword>
<reference evidence="2 3" key="1">
    <citation type="submission" date="2015-10" db="EMBL/GenBank/DDBJ databases">
        <title>Full genome of DAOMC 229536 Phialocephala scopiformis, a fungal endophyte of spruce producing the potent anti-insectan compound rugulosin.</title>
        <authorList>
            <consortium name="DOE Joint Genome Institute"/>
            <person name="Walker A.K."/>
            <person name="Frasz S.L."/>
            <person name="Seifert K.A."/>
            <person name="Miller J.D."/>
            <person name="Mondo S.J."/>
            <person name="Labutti K."/>
            <person name="Lipzen A."/>
            <person name="Dockter R."/>
            <person name="Kennedy M."/>
            <person name="Grigoriev I.V."/>
            <person name="Spatafora J.W."/>
        </authorList>
    </citation>
    <scope>NUCLEOTIDE SEQUENCE [LARGE SCALE GENOMIC DNA]</scope>
    <source>
        <strain evidence="2 3">CBS 120377</strain>
    </source>
</reference>
<dbReference type="EMBL" id="KQ947405">
    <property type="protein sequence ID" value="KUJ23011.1"/>
    <property type="molecule type" value="Genomic_DNA"/>
</dbReference>
<feature type="signal peptide" evidence="1">
    <location>
        <begin position="1"/>
        <end position="19"/>
    </location>
</feature>
<dbReference type="KEGG" id="psco:LY89DRAFT_776835"/>
<dbReference type="RefSeq" id="XP_018077366.1">
    <property type="nucleotide sequence ID" value="XM_018222083.1"/>
</dbReference>